<dbReference type="CDD" id="cd06127">
    <property type="entry name" value="DEDDh"/>
    <property type="match status" value="1"/>
</dbReference>
<dbReference type="InterPro" id="IPR047296">
    <property type="entry name" value="GIY-YIG_UvrC_Cho"/>
</dbReference>
<dbReference type="RefSeq" id="WP_425309814.1">
    <property type="nucleotide sequence ID" value="NZ_CP154795.1"/>
</dbReference>
<dbReference type="NCBIfam" id="NF005907">
    <property type="entry name" value="PRK07883.1-5"/>
    <property type="match status" value="1"/>
</dbReference>
<dbReference type="SUPFAM" id="SSF53098">
    <property type="entry name" value="Ribonuclease H-like"/>
    <property type="match status" value="1"/>
</dbReference>
<dbReference type="CDD" id="cd10434">
    <property type="entry name" value="GIY-YIG_UvrC_Cho"/>
    <property type="match status" value="1"/>
</dbReference>
<reference evidence="2 3" key="1">
    <citation type="submission" date="2024-04" db="EMBL/GenBank/DDBJ databases">
        <title>Isolation of an actinomycete strain from pig manure.</title>
        <authorList>
            <person name="Gong T."/>
            <person name="Yu Z."/>
            <person name="An M."/>
            <person name="Wei C."/>
            <person name="Yang W."/>
            <person name="Liu L."/>
        </authorList>
    </citation>
    <scope>NUCLEOTIDE SEQUENCE [LARGE SCALE GENOMIC DNA]</scope>
    <source>
        <strain evidence="2 3">ZF39</strain>
    </source>
</reference>
<dbReference type="Pfam" id="PF00929">
    <property type="entry name" value="RNase_T"/>
    <property type="match status" value="1"/>
</dbReference>
<dbReference type="NCBIfam" id="TIGR00573">
    <property type="entry name" value="dnaq"/>
    <property type="match status" value="1"/>
</dbReference>
<evidence type="ECO:0000313" key="2">
    <source>
        <dbReference type="EMBL" id="XAN08358.1"/>
    </source>
</evidence>
<dbReference type="Gene3D" id="3.30.420.10">
    <property type="entry name" value="Ribonuclease H-like superfamily/Ribonuclease H"/>
    <property type="match status" value="1"/>
</dbReference>
<dbReference type="InterPro" id="IPR000305">
    <property type="entry name" value="GIY-YIG_endonuc"/>
</dbReference>
<dbReference type="InterPro" id="IPR012337">
    <property type="entry name" value="RNaseH-like_sf"/>
</dbReference>
<dbReference type="PANTHER" id="PTHR30562">
    <property type="entry name" value="UVRC/OXIDOREDUCTASE"/>
    <property type="match status" value="1"/>
</dbReference>
<dbReference type="InterPro" id="IPR006054">
    <property type="entry name" value="DnaQ"/>
</dbReference>
<keyword evidence="2" id="KW-0269">Exonuclease</keyword>
<protein>
    <submittedName>
        <fullName evidence="2">DEDD exonuclease domain-containing protein</fullName>
    </submittedName>
</protein>
<dbReference type="EMBL" id="CP154795">
    <property type="protein sequence ID" value="XAN08358.1"/>
    <property type="molecule type" value="Genomic_DNA"/>
</dbReference>
<dbReference type="GO" id="GO:0004527">
    <property type="term" value="F:exonuclease activity"/>
    <property type="evidence" value="ECO:0007669"/>
    <property type="project" value="UniProtKB-KW"/>
</dbReference>
<keyword evidence="2" id="KW-0540">Nuclease</keyword>
<dbReference type="InterPro" id="IPR050066">
    <property type="entry name" value="UvrABC_protein_C"/>
</dbReference>
<gene>
    <name evidence="2" type="ORF">AADG42_13955</name>
</gene>
<proteinExistence type="predicted"/>
<dbReference type="InterPro" id="IPR001943">
    <property type="entry name" value="UVR_dom"/>
</dbReference>
<feature type="domain" description="GIY-YIG" evidence="1">
    <location>
        <begin position="220"/>
        <end position="305"/>
    </location>
</feature>
<keyword evidence="3" id="KW-1185">Reference proteome</keyword>
<evidence type="ECO:0000313" key="3">
    <source>
        <dbReference type="Proteomes" id="UP001442841"/>
    </source>
</evidence>
<dbReference type="SMART" id="SM00479">
    <property type="entry name" value="EXOIII"/>
    <property type="match status" value="1"/>
</dbReference>
<organism evidence="2 3">
    <name type="scientific">Ammonicoccus fulvus</name>
    <dbReference type="NCBI Taxonomy" id="3138240"/>
    <lineage>
        <taxon>Bacteria</taxon>
        <taxon>Bacillati</taxon>
        <taxon>Actinomycetota</taxon>
        <taxon>Actinomycetes</taxon>
        <taxon>Propionibacteriales</taxon>
        <taxon>Propionibacteriaceae</taxon>
        <taxon>Ammonicoccus</taxon>
    </lineage>
</organism>
<dbReference type="PROSITE" id="PS50164">
    <property type="entry name" value="GIY_YIG"/>
    <property type="match status" value="1"/>
</dbReference>
<dbReference type="Proteomes" id="UP001442841">
    <property type="component" value="Chromosome"/>
</dbReference>
<dbReference type="Pfam" id="PF02151">
    <property type="entry name" value="UVR"/>
    <property type="match status" value="1"/>
</dbReference>
<dbReference type="SUPFAM" id="SSF82771">
    <property type="entry name" value="GIY-YIG endonuclease"/>
    <property type="match status" value="1"/>
</dbReference>
<dbReference type="PANTHER" id="PTHR30562:SF1">
    <property type="entry name" value="UVRABC SYSTEM PROTEIN C"/>
    <property type="match status" value="1"/>
</dbReference>
<dbReference type="InterPro" id="IPR013520">
    <property type="entry name" value="Ribonucl_H"/>
</dbReference>
<name>A0ABZ3FUA9_9ACTN</name>
<dbReference type="InterPro" id="IPR036397">
    <property type="entry name" value="RNaseH_sf"/>
</dbReference>
<accession>A0ABZ3FUA9</accession>
<dbReference type="NCBIfam" id="NF005905">
    <property type="entry name" value="PRK07883.1-3"/>
    <property type="match status" value="1"/>
</dbReference>
<sequence>MGAHAYQPTIDELGTPLIATTFVVVDLETTGGGEDAAITEIGAVKVCGGVVIGEFQTLVDPLTHIPALIQVLTGITNNMVAGAPSLGSVLPSFLEFVGDAVLVAHNAGFDIGFLKRACAAHEMPWPGNPVIDTVGLARSVMLRDEVPNHKLATLARHFSSSTTPNHRALSDARATVDVLHGLIARVGNLGVHSVEDLKEFTRRVPKQRRARRTWADALPERPGVYFFYDLVDGDHGPQRRILYVGKSVNVRRRVRTYFTAAETRRRMDEMVRVATGVDAVTCATPLEAEVLELRMIDAHSPRYNRRSKFPRRVQWLKLTTEIYPRLSVVRTVADDGAHYFGPFRSRDTIDRVVSAVQDAFPIRRCSDRLSLRRTLSPCALAGMGRCLSPCDHSISPEDYGQIVEGVRVALSGDIGSVVAAARERMTRLVATERFEEAADLRTRLEAWTSASVRHHRLAGLARCAQLVAASRSDEGWEIHVVRHGRLAAAALARPGDIPQEVARQAVAVAETVPTPAAPAPAGTIEEAERIAAWLERPGVRLIEIDGDWSWPLHAGLADGDLARILLG</sequence>
<keyword evidence="2" id="KW-0378">Hydrolase</keyword>
<evidence type="ECO:0000259" key="1">
    <source>
        <dbReference type="PROSITE" id="PS50164"/>
    </source>
</evidence>
<dbReference type="SMART" id="SM00465">
    <property type="entry name" value="GIYc"/>
    <property type="match status" value="1"/>
</dbReference>
<dbReference type="InterPro" id="IPR035901">
    <property type="entry name" value="GIY-YIG_endonuc_sf"/>
</dbReference>
<dbReference type="Gene3D" id="3.40.1440.10">
    <property type="entry name" value="GIY-YIG endonuclease"/>
    <property type="match status" value="1"/>
</dbReference>